<protein>
    <recommendedName>
        <fullName evidence="3">t-SNARE coiled-coil homology domain-containing protein</fullName>
    </recommendedName>
</protein>
<dbReference type="AlphaFoldDB" id="F4XPB0"/>
<dbReference type="HOGENOM" id="CLU_140308_0_0_3"/>
<dbReference type="SUPFAM" id="SSF58104">
    <property type="entry name" value="Methyl-accepting chemotaxis protein (MCP) signaling domain"/>
    <property type="match status" value="1"/>
</dbReference>
<dbReference type="Gene3D" id="1.10.287.950">
    <property type="entry name" value="Methyl-accepting chemotaxis protein"/>
    <property type="match status" value="1"/>
</dbReference>
<dbReference type="EMBL" id="GL890843">
    <property type="protein sequence ID" value="EGJ33645.1"/>
    <property type="molecule type" value="Genomic_DNA"/>
</dbReference>
<evidence type="ECO:0000313" key="1">
    <source>
        <dbReference type="EMBL" id="EGJ33645.1"/>
    </source>
</evidence>
<organism evidence="1 2">
    <name type="scientific">Moorena producens 3L</name>
    <dbReference type="NCBI Taxonomy" id="489825"/>
    <lineage>
        <taxon>Bacteria</taxon>
        <taxon>Bacillati</taxon>
        <taxon>Cyanobacteriota</taxon>
        <taxon>Cyanophyceae</taxon>
        <taxon>Coleofasciculales</taxon>
        <taxon>Coleofasciculaceae</taxon>
        <taxon>Moorena</taxon>
    </lineage>
</organism>
<accession>F4XPB0</accession>
<gene>
    <name evidence="1" type="ORF">LYNGBM3L_28530</name>
</gene>
<dbReference type="eggNOG" id="ENOG5033P5C">
    <property type="taxonomic scope" value="Bacteria"/>
</dbReference>
<reference evidence="2" key="1">
    <citation type="journal article" date="2011" name="Proc. Natl. Acad. Sci. U.S.A.">
        <title>Genomic insights into the physiology and ecology of the marine filamentous cyanobacterium Lyngbya majuscula.</title>
        <authorList>
            <person name="Jones A.C."/>
            <person name="Monroe E.A."/>
            <person name="Podell S."/>
            <person name="Hess W.R."/>
            <person name="Klages S."/>
            <person name="Esquenazi E."/>
            <person name="Niessen S."/>
            <person name="Hoover H."/>
            <person name="Rothmann M."/>
            <person name="Lasken R.S."/>
            <person name="Yates J.R.III."/>
            <person name="Reinhardt R."/>
            <person name="Kube M."/>
            <person name="Burkart M.D."/>
            <person name="Allen E.E."/>
            <person name="Dorrestein P.C."/>
            <person name="Gerwick W.H."/>
            <person name="Gerwick L."/>
        </authorList>
    </citation>
    <scope>NUCLEOTIDE SEQUENCE [LARGE SCALE GENOMIC DNA]</scope>
    <source>
        <strain evidence="2">3L</strain>
    </source>
</reference>
<keyword evidence="2" id="KW-1185">Reference proteome</keyword>
<dbReference type="Proteomes" id="UP000003959">
    <property type="component" value="Unassembled WGS sequence"/>
</dbReference>
<sequence>MPYCLLPKIQNVLQPIDNYYRKHSIAAKQMTNSDQFDTRFNLLLTAFERITQQIEQLGQRTDSNARAIEQTNQQIERISQQMEQLGHRIDSNARAIEALTNTVHEFKRDRAQAYSLMADLAQNQSRMYGMMANLDERQEQLSQRQGEIVEILKLLTQSN</sequence>
<evidence type="ECO:0008006" key="3">
    <source>
        <dbReference type="Google" id="ProtNLM"/>
    </source>
</evidence>
<proteinExistence type="predicted"/>
<name>F4XPB0_9CYAN</name>
<evidence type="ECO:0000313" key="2">
    <source>
        <dbReference type="Proteomes" id="UP000003959"/>
    </source>
</evidence>